<comment type="caution">
    <text evidence="4">The sequence shown here is derived from an EMBL/GenBank/DDBJ whole genome shotgun (WGS) entry which is preliminary data.</text>
</comment>
<protein>
    <submittedName>
        <fullName evidence="4">NADH:ubiquinone reductase (Na(+)-transporting) subunit F</fullName>
    </submittedName>
</protein>
<feature type="non-terminal residue" evidence="4">
    <location>
        <position position="57"/>
    </location>
</feature>
<dbReference type="AlphaFoldDB" id="A0A6A4RC20"/>
<keyword evidence="3" id="KW-0472">Membrane</keyword>
<gene>
    <name evidence="4" type="ORF">GP644_24425</name>
</gene>
<keyword evidence="4" id="KW-0830">Ubiquinone</keyword>
<organism evidence="4 5">
    <name type="scientific">Parasedimentitalea maritima</name>
    <dbReference type="NCBI Taxonomy" id="2578117"/>
    <lineage>
        <taxon>Bacteria</taxon>
        <taxon>Pseudomonadati</taxon>
        <taxon>Pseudomonadota</taxon>
        <taxon>Alphaproteobacteria</taxon>
        <taxon>Rhodobacterales</taxon>
        <taxon>Paracoccaceae</taxon>
        <taxon>Parasedimentitalea</taxon>
    </lineage>
</organism>
<accession>A0A6A4RC20</accession>
<evidence type="ECO:0000256" key="2">
    <source>
        <dbReference type="ARBA" id="ARBA00022827"/>
    </source>
</evidence>
<dbReference type="Proteomes" id="UP000441586">
    <property type="component" value="Unassembled WGS sequence"/>
</dbReference>
<reference evidence="4 5" key="1">
    <citation type="submission" date="2019-12" db="EMBL/GenBank/DDBJ databases">
        <authorList>
            <person name="Zhang Y.-J."/>
        </authorList>
    </citation>
    <scope>NUCLEOTIDE SEQUENCE [LARGE SCALE GENOMIC DNA]</scope>
    <source>
        <strain evidence="4 5">H18S-6</strain>
    </source>
</reference>
<evidence type="ECO:0000256" key="1">
    <source>
        <dbReference type="ARBA" id="ARBA00022630"/>
    </source>
</evidence>
<proteinExistence type="predicted"/>
<keyword evidence="2" id="KW-0274">FAD</keyword>
<keyword evidence="3" id="KW-1133">Transmembrane helix</keyword>
<evidence type="ECO:0000256" key="3">
    <source>
        <dbReference type="SAM" id="Phobius"/>
    </source>
</evidence>
<dbReference type="PANTHER" id="PTHR43644">
    <property type="entry name" value="NA(+)-TRANSLOCATING NADH-QUINONE REDUCTASE SUBUNIT"/>
    <property type="match status" value="1"/>
</dbReference>
<sequence length="57" mass="5932">MVDTTVIVLGVVMFTIIVISLTAVILAARSKLVSSGDVTIEINDDPENTLTTQAGGK</sequence>
<evidence type="ECO:0000313" key="5">
    <source>
        <dbReference type="Proteomes" id="UP000441586"/>
    </source>
</evidence>
<evidence type="ECO:0000313" key="4">
    <source>
        <dbReference type="EMBL" id="KAE9622374.1"/>
    </source>
</evidence>
<name>A0A6A4RC20_9RHOB</name>
<keyword evidence="3" id="KW-0812">Transmembrane</keyword>
<dbReference type="EMBL" id="WSFO01000238">
    <property type="protein sequence ID" value="KAE9622374.1"/>
    <property type="molecule type" value="Genomic_DNA"/>
</dbReference>
<feature type="transmembrane region" description="Helical" evidence="3">
    <location>
        <begin position="6"/>
        <end position="28"/>
    </location>
</feature>
<dbReference type="PANTHER" id="PTHR43644:SF1">
    <property type="entry name" value="NAD(P)H-FLAVIN REDUCTASE"/>
    <property type="match status" value="1"/>
</dbReference>
<keyword evidence="1" id="KW-0285">Flavoprotein</keyword>